<feature type="region of interest" description="Disordered" evidence="1">
    <location>
        <begin position="66"/>
        <end position="96"/>
    </location>
</feature>
<dbReference type="Proteomes" id="UP001492380">
    <property type="component" value="Unassembled WGS sequence"/>
</dbReference>
<gene>
    <name evidence="2" type="ORF">HDK90DRAFT_496985</name>
</gene>
<sequence>MSCGNTHGAVWRADMDDVVLGILRENARKALRYGFGKPRGGGVLARLWEEPGKGFVPYVKDDAGEGGNAAAVRESSVEEVEDVTHPHQKPPQRSLPEQLARHQPPAALLLLRSLSPLSTAPLDAVSKSLDAVDELVNMLIHHKRHVLKVFYPGFVPGPHSRWAYVERVQPRLTPKIRYGSCRPALVRWTACADMVDEAEGEALALAQATSTPPSPSPTTAIRDDHHIDHGAAQPASKASSQPPHHSRLIPVYSLPDLLGGDEALATFLGKQGERLWGRTGAVLLKAGPGAVGALVALERLRMYVDVPW</sequence>
<organism evidence="2 3">
    <name type="scientific">Phyllosticta capitalensis</name>
    <dbReference type="NCBI Taxonomy" id="121624"/>
    <lineage>
        <taxon>Eukaryota</taxon>
        <taxon>Fungi</taxon>
        <taxon>Dikarya</taxon>
        <taxon>Ascomycota</taxon>
        <taxon>Pezizomycotina</taxon>
        <taxon>Dothideomycetes</taxon>
        <taxon>Dothideomycetes incertae sedis</taxon>
        <taxon>Botryosphaeriales</taxon>
        <taxon>Phyllostictaceae</taxon>
        <taxon>Phyllosticta</taxon>
    </lineage>
</organism>
<comment type="caution">
    <text evidence="2">The sequence shown here is derived from an EMBL/GenBank/DDBJ whole genome shotgun (WGS) entry which is preliminary data.</text>
</comment>
<evidence type="ECO:0000313" key="2">
    <source>
        <dbReference type="EMBL" id="KAK8226197.1"/>
    </source>
</evidence>
<evidence type="ECO:0000256" key="1">
    <source>
        <dbReference type="SAM" id="MobiDB-lite"/>
    </source>
</evidence>
<evidence type="ECO:0000313" key="3">
    <source>
        <dbReference type="Proteomes" id="UP001492380"/>
    </source>
</evidence>
<keyword evidence="3" id="KW-1185">Reference proteome</keyword>
<reference evidence="2 3" key="1">
    <citation type="submission" date="2024-04" db="EMBL/GenBank/DDBJ databases">
        <title>Phyllosticta paracitricarpa is synonymous to the EU quarantine fungus P. citricarpa based on phylogenomic analyses.</title>
        <authorList>
            <consortium name="Lawrence Berkeley National Laboratory"/>
            <person name="Van Ingen-Buijs V.A."/>
            <person name="Van Westerhoven A.C."/>
            <person name="Haridas S."/>
            <person name="Skiadas P."/>
            <person name="Martin F."/>
            <person name="Groenewald J.Z."/>
            <person name="Crous P.W."/>
            <person name="Seidl M.F."/>
        </authorList>
    </citation>
    <scope>NUCLEOTIDE SEQUENCE [LARGE SCALE GENOMIC DNA]</scope>
    <source>
        <strain evidence="2 3">CBS 123374</strain>
    </source>
</reference>
<protein>
    <submittedName>
        <fullName evidence="2">Uncharacterized protein</fullName>
    </submittedName>
</protein>
<proteinExistence type="predicted"/>
<accession>A0ABR1YEC2</accession>
<dbReference type="EMBL" id="JBBWRZ010000011">
    <property type="protein sequence ID" value="KAK8226197.1"/>
    <property type="molecule type" value="Genomic_DNA"/>
</dbReference>
<name>A0ABR1YEC2_9PEZI</name>